<gene>
    <name evidence="2" type="ORF">CesoFtcFv8_013691</name>
</gene>
<dbReference type="Proteomes" id="UP001335648">
    <property type="component" value="Unassembled WGS sequence"/>
</dbReference>
<comment type="caution">
    <text evidence="2">The sequence shown here is derived from an EMBL/GenBank/DDBJ whole genome shotgun (WGS) entry which is preliminary data.</text>
</comment>
<reference evidence="2 3" key="1">
    <citation type="journal article" date="2023" name="Mol. Biol. Evol.">
        <title>Genomics of Secondarily Temperate Adaptation in the Only Non-Antarctic Icefish.</title>
        <authorList>
            <person name="Rivera-Colon A.G."/>
            <person name="Rayamajhi N."/>
            <person name="Minhas B.F."/>
            <person name="Madrigal G."/>
            <person name="Bilyk K.T."/>
            <person name="Yoon V."/>
            <person name="Hune M."/>
            <person name="Gregory S."/>
            <person name="Cheng C.H.C."/>
            <person name="Catchen J.M."/>
        </authorList>
    </citation>
    <scope>NUCLEOTIDE SEQUENCE [LARGE SCALE GENOMIC DNA]</scope>
    <source>
        <strain evidence="2">JC2023a</strain>
    </source>
</reference>
<keyword evidence="1" id="KW-0175">Coiled coil</keyword>
<evidence type="ECO:0000313" key="3">
    <source>
        <dbReference type="Proteomes" id="UP001335648"/>
    </source>
</evidence>
<evidence type="ECO:0000313" key="2">
    <source>
        <dbReference type="EMBL" id="KAK5890134.1"/>
    </source>
</evidence>
<feature type="coiled-coil region" evidence="1">
    <location>
        <begin position="71"/>
        <end position="108"/>
    </location>
</feature>
<dbReference type="AlphaFoldDB" id="A0AAN8GS95"/>
<organism evidence="2 3">
    <name type="scientific">Champsocephalus esox</name>
    <name type="common">pike icefish</name>
    <dbReference type="NCBI Taxonomy" id="159716"/>
    <lineage>
        <taxon>Eukaryota</taxon>
        <taxon>Metazoa</taxon>
        <taxon>Chordata</taxon>
        <taxon>Craniata</taxon>
        <taxon>Vertebrata</taxon>
        <taxon>Euteleostomi</taxon>
        <taxon>Actinopterygii</taxon>
        <taxon>Neopterygii</taxon>
        <taxon>Teleostei</taxon>
        <taxon>Neoteleostei</taxon>
        <taxon>Acanthomorphata</taxon>
        <taxon>Eupercaria</taxon>
        <taxon>Perciformes</taxon>
        <taxon>Notothenioidei</taxon>
        <taxon>Channichthyidae</taxon>
        <taxon>Champsocephalus</taxon>
    </lineage>
</organism>
<sequence>MPLPPRGPAPPPSAASSRFWRSCNAAGCTQNIFRGFYKEMSDVSDRIQTEQASQEDYDLALTVMRASGKLLELVVNQQEELQGKQRELQEAAAAMEEAVSALRRDEEQLS</sequence>
<evidence type="ECO:0000256" key="1">
    <source>
        <dbReference type="SAM" id="Coils"/>
    </source>
</evidence>
<keyword evidence="3" id="KW-1185">Reference proteome</keyword>
<name>A0AAN8GS95_9TELE</name>
<accession>A0AAN8GS95</accession>
<dbReference type="EMBL" id="JAULUE010002056">
    <property type="protein sequence ID" value="KAK5890134.1"/>
    <property type="molecule type" value="Genomic_DNA"/>
</dbReference>
<protein>
    <submittedName>
        <fullName evidence="2">Uncharacterized protein</fullName>
    </submittedName>
</protein>
<proteinExistence type="predicted"/>